<evidence type="ECO:0000256" key="1">
    <source>
        <dbReference type="SAM" id="MobiDB-lite"/>
    </source>
</evidence>
<feature type="region of interest" description="Disordered" evidence="1">
    <location>
        <begin position="1"/>
        <end position="64"/>
    </location>
</feature>
<accession>A0A655FH46</accession>
<feature type="compositionally biased region" description="Polar residues" evidence="1">
    <location>
        <begin position="16"/>
        <end position="25"/>
    </location>
</feature>
<evidence type="ECO:0000313" key="2">
    <source>
        <dbReference type="EMBL" id="CFE52027.1"/>
    </source>
</evidence>
<gene>
    <name evidence="2" type="ORF">ERS007681_04829</name>
</gene>
<feature type="compositionally biased region" description="Low complexity" evidence="1">
    <location>
        <begin position="1"/>
        <end position="13"/>
    </location>
</feature>
<name>A0A655FH46_MYCTX</name>
<organism evidence="2 3">
    <name type="scientific">Mycobacterium tuberculosis</name>
    <dbReference type="NCBI Taxonomy" id="1773"/>
    <lineage>
        <taxon>Bacteria</taxon>
        <taxon>Bacillati</taxon>
        <taxon>Actinomycetota</taxon>
        <taxon>Actinomycetes</taxon>
        <taxon>Mycobacteriales</taxon>
        <taxon>Mycobacteriaceae</taxon>
        <taxon>Mycobacterium</taxon>
        <taxon>Mycobacterium tuberculosis complex</taxon>
    </lineage>
</organism>
<dbReference type="Proteomes" id="UP000048289">
    <property type="component" value="Unassembled WGS sequence"/>
</dbReference>
<evidence type="ECO:0000313" key="3">
    <source>
        <dbReference type="Proteomes" id="UP000048289"/>
    </source>
</evidence>
<feature type="compositionally biased region" description="Low complexity" evidence="1">
    <location>
        <begin position="43"/>
        <end position="57"/>
    </location>
</feature>
<dbReference type="AlphaFoldDB" id="A0A655FH46"/>
<protein>
    <submittedName>
        <fullName evidence="2">Uncharacterized protein</fullName>
    </submittedName>
</protein>
<reference evidence="2 3" key="1">
    <citation type="submission" date="2015-03" db="EMBL/GenBank/DDBJ databases">
        <authorList>
            <consortium name="Pathogen Informatics"/>
        </authorList>
    </citation>
    <scope>NUCLEOTIDE SEQUENCE [LARGE SCALE GENOMIC DNA]</scope>
    <source>
        <strain evidence="2 3">G09901357</strain>
    </source>
</reference>
<dbReference type="EMBL" id="CFOE01001534">
    <property type="protein sequence ID" value="CFE52027.1"/>
    <property type="molecule type" value="Genomic_DNA"/>
</dbReference>
<sequence>MRPASAAPATRPRCNSVISSGTSAPTSPPIRAVPTARTSVDPSSSSRNANAAYSAAADNPPMMPSTASTAMNAMAACASSGLISKAPAPSAAM</sequence>
<proteinExistence type="predicted"/>